<evidence type="ECO:0000313" key="3">
    <source>
        <dbReference type="Proteomes" id="UP000281094"/>
    </source>
</evidence>
<protein>
    <submittedName>
        <fullName evidence="2">Uncharacterized protein</fullName>
    </submittedName>
</protein>
<gene>
    <name evidence="2" type="ORF">D8780_11300</name>
</gene>
<accession>A0A3L7JDF5</accession>
<feature type="region of interest" description="Disordered" evidence="1">
    <location>
        <begin position="1"/>
        <end position="62"/>
    </location>
</feature>
<proteinExistence type="predicted"/>
<dbReference type="EMBL" id="RCWN01000001">
    <property type="protein sequence ID" value="RLQ88713.1"/>
    <property type="molecule type" value="Genomic_DNA"/>
</dbReference>
<dbReference type="AlphaFoldDB" id="A0A3L7JDF5"/>
<comment type="caution">
    <text evidence="2">The sequence shown here is derived from an EMBL/GenBank/DDBJ whole genome shotgun (WGS) entry which is preliminary data.</text>
</comment>
<evidence type="ECO:0000256" key="1">
    <source>
        <dbReference type="SAM" id="MobiDB-lite"/>
    </source>
</evidence>
<sequence length="62" mass="7205">MATNTGEGYRQGTIKDRTQVQDQSGHWNKRDRESGEFMNKKADDKPFKGVAKEPDERRHPED</sequence>
<evidence type="ECO:0000313" key="2">
    <source>
        <dbReference type="EMBL" id="RLQ88713.1"/>
    </source>
</evidence>
<keyword evidence="3" id="KW-1185">Reference proteome</keyword>
<organism evidence="2 3">
    <name type="scientific">Notoacmeibacter ruber</name>
    <dbReference type="NCBI Taxonomy" id="2670375"/>
    <lineage>
        <taxon>Bacteria</taxon>
        <taxon>Pseudomonadati</taxon>
        <taxon>Pseudomonadota</taxon>
        <taxon>Alphaproteobacteria</taxon>
        <taxon>Hyphomicrobiales</taxon>
        <taxon>Notoacmeibacteraceae</taxon>
        <taxon>Notoacmeibacter</taxon>
    </lineage>
</organism>
<dbReference type="RefSeq" id="WP_121645679.1">
    <property type="nucleotide sequence ID" value="NZ_RCWN01000001.1"/>
</dbReference>
<reference evidence="2 3" key="1">
    <citation type="submission" date="2018-10" db="EMBL/GenBank/DDBJ databases">
        <title>Notoacmeibacter sp. M2BS9Y-3-1, whole genome shotgun sequence.</title>
        <authorList>
            <person name="Tuo L."/>
        </authorList>
    </citation>
    <scope>NUCLEOTIDE SEQUENCE [LARGE SCALE GENOMIC DNA]</scope>
    <source>
        <strain evidence="2 3">M2BS9Y-3-1</strain>
    </source>
</reference>
<dbReference type="Proteomes" id="UP000281094">
    <property type="component" value="Unassembled WGS sequence"/>
</dbReference>
<feature type="compositionally biased region" description="Basic and acidic residues" evidence="1">
    <location>
        <begin position="28"/>
        <end position="62"/>
    </location>
</feature>
<name>A0A3L7JDF5_9HYPH</name>